<dbReference type="RefSeq" id="WP_078716175.1">
    <property type="nucleotide sequence ID" value="NZ_FUYC01000002.1"/>
</dbReference>
<organism evidence="4 5">
    <name type="scientific">Paucidesulfovibrio gracilis DSM 16080</name>
    <dbReference type="NCBI Taxonomy" id="1121449"/>
    <lineage>
        <taxon>Bacteria</taxon>
        <taxon>Pseudomonadati</taxon>
        <taxon>Thermodesulfobacteriota</taxon>
        <taxon>Desulfovibrionia</taxon>
        <taxon>Desulfovibrionales</taxon>
        <taxon>Desulfovibrionaceae</taxon>
        <taxon>Paucidesulfovibrio</taxon>
    </lineage>
</organism>
<evidence type="ECO:0000256" key="2">
    <source>
        <dbReference type="SAM" id="Phobius"/>
    </source>
</evidence>
<evidence type="ECO:0000259" key="3">
    <source>
        <dbReference type="Pfam" id="PF13401"/>
    </source>
</evidence>
<dbReference type="SUPFAM" id="SSF52540">
    <property type="entry name" value="P-loop containing nucleoside triphosphate hydrolases"/>
    <property type="match status" value="1"/>
</dbReference>
<keyword evidence="5" id="KW-1185">Reference proteome</keyword>
<sequence length="537" mass="60469">MKYHERLGLEREPFSSSPDPEFLYYSKQHIACLQELEIAVRLKRGLNLVIGDIGTGKTTLCRRFVRNMSQNRNMAVNLLLDPGFASPRAFLRVLCAQFCGELPDSRLSVWSLKEMIKKALLRQGMREERTVVLIIDEGQKMPPECLEILRELLNYETNDAKLLQIIIFAQRELEPVVESMPNLLDRVNFYHRLKPLGFQEMREMVRYRVAQAAARDSFAPELFTWGAFLAIHRATGGYPRKVVRLCHKCLLQMLIAGKTRVTRGIVRGCLREERQLRPRRLAWFAGVAVSLLLVGSLAAIRWVPEVRSFVPALESALASVPGMGDSFASSSPEGGAWDEAPGQDVPDPTDAQGGGALEPFVPSAELPEVFGALHLARGESLSEAVRSVYGTFDRGLLDEVLRLNPHVSEPDRVPAAAMLRFPLVSPRDGMLPRQLYWVRLDSAASLEKAHARLRQYTFFDLRLRLLPEYTQVGGLRFQVVLERPSLEEDRARQLFETLPLALQKDADIYRPARETVSLGQVDSVVLETLAQSRDGEG</sequence>
<name>A0A1T4WA05_9BACT</name>
<keyword evidence="2" id="KW-0472">Membrane</keyword>
<dbReference type="OrthoDB" id="5416002at2"/>
<evidence type="ECO:0000313" key="4">
    <source>
        <dbReference type="EMBL" id="SKA74116.1"/>
    </source>
</evidence>
<dbReference type="EMBL" id="FUYC01000002">
    <property type="protein sequence ID" value="SKA74116.1"/>
    <property type="molecule type" value="Genomic_DNA"/>
</dbReference>
<dbReference type="GO" id="GO:0016887">
    <property type="term" value="F:ATP hydrolysis activity"/>
    <property type="evidence" value="ECO:0007669"/>
    <property type="project" value="InterPro"/>
</dbReference>
<reference evidence="4 5" key="1">
    <citation type="submission" date="2017-02" db="EMBL/GenBank/DDBJ databases">
        <authorList>
            <person name="Peterson S.W."/>
        </authorList>
    </citation>
    <scope>NUCLEOTIDE SEQUENCE [LARGE SCALE GENOMIC DNA]</scope>
    <source>
        <strain evidence="4 5">DSM 16080</strain>
    </source>
</reference>
<feature type="region of interest" description="Disordered" evidence="1">
    <location>
        <begin position="324"/>
        <end position="352"/>
    </location>
</feature>
<dbReference type="PANTHER" id="PTHR35894:SF1">
    <property type="entry name" value="PHOSPHORIBULOKINASE _ URIDINE KINASE FAMILY"/>
    <property type="match status" value="1"/>
</dbReference>
<feature type="domain" description="ORC1/DEAH AAA+ ATPase" evidence="3">
    <location>
        <begin position="43"/>
        <end position="176"/>
    </location>
</feature>
<dbReference type="CDD" id="cd00009">
    <property type="entry name" value="AAA"/>
    <property type="match status" value="1"/>
</dbReference>
<dbReference type="Proteomes" id="UP000190027">
    <property type="component" value="Unassembled WGS sequence"/>
</dbReference>
<feature type="transmembrane region" description="Helical" evidence="2">
    <location>
        <begin position="281"/>
        <end position="303"/>
    </location>
</feature>
<protein>
    <submittedName>
        <fullName evidence="4">Type II secretory pathway, component ExeA (Predicted ATPase)</fullName>
    </submittedName>
</protein>
<dbReference type="STRING" id="1121449.SAMN02745704_00598"/>
<dbReference type="InterPro" id="IPR027417">
    <property type="entry name" value="P-loop_NTPase"/>
</dbReference>
<keyword evidence="2" id="KW-0812">Transmembrane</keyword>
<dbReference type="AlphaFoldDB" id="A0A1T4WA05"/>
<proteinExistence type="predicted"/>
<keyword evidence="2" id="KW-1133">Transmembrane helix</keyword>
<dbReference type="InterPro" id="IPR052026">
    <property type="entry name" value="ExeA_AAA_ATPase_DNA-bind"/>
</dbReference>
<dbReference type="Pfam" id="PF13401">
    <property type="entry name" value="AAA_22"/>
    <property type="match status" value="1"/>
</dbReference>
<evidence type="ECO:0000313" key="5">
    <source>
        <dbReference type="Proteomes" id="UP000190027"/>
    </source>
</evidence>
<dbReference type="PANTHER" id="PTHR35894">
    <property type="entry name" value="GENERAL SECRETION PATHWAY PROTEIN A-RELATED"/>
    <property type="match status" value="1"/>
</dbReference>
<dbReference type="InterPro" id="IPR049945">
    <property type="entry name" value="AAA_22"/>
</dbReference>
<evidence type="ECO:0000256" key="1">
    <source>
        <dbReference type="SAM" id="MobiDB-lite"/>
    </source>
</evidence>
<dbReference type="Gene3D" id="3.40.50.300">
    <property type="entry name" value="P-loop containing nucleotide triphosphate hydrolases"/>
    <property type="match status" value="1"/>
</dbReference>
<gene>
    <name evidence="4" type="ORF">SAMN02745704_00598</name>
</gene>
<accession>A0A1T4WA05</accession>